<accession>A0AAN4UAC6</accession>
<protein>
    <recommendedName>
        <fullName evidence="6">SAP domain-containing protein</fullName>
    </recommendedName>
</protein>
<keyword evidence="5" id="KW-1185">Reference proteome</keyword>
<evidence type="ECO:0000313" key="2">
    <source>
        <dbReference type="EMBL" id="GEQ48539.1"/>
    </source>
</evidence>
<sequence>MTVRPGFTAKMSSKTFLDYYWYKEELVDICRKNCLPTYGTKAELTKYIVRLLEGEPAESLKPRRRRERSKQKLKAEDMKEDTKLLENGFSFNNETRKFFSNYFQVKNFSFKKAMAIKLREVERTKDYDATIKDIINAYLESQNKENVIDNEEERTYQWNNFVRDFCDDPISNEYTNKMKVASIIWRKVRQEKGTKSYSPTLIKKYSDDIKKYKQE</sequence>
<gene>
    <name evidence="2" type="ORF">TK11N_03910</name>
    <name evidence="3" type="ORF">TK2N_03610</name>
</gene>
<feature type="region of interest" description="Disordered" evidence="1">
    <location>
        <begin position="59"/>
        <end position="78"/>
    </location>
</feature>
<dbReference type="RefSeq" id="WP_202583502.1">
    <property type="nucleotide sequence ID" value="NZ_BKBO01000004.1"/>
</dbReference>
<name>A0AAN4UAC6_9ENTE</name>
<reference evidence="3" key="2">
    <citation type="journal article" date="2020" name="Int. Dairy J.">
        <title>Lactic acid bacterial diversity in Brie cheese focusing on salt concentration and pH of isolation medium and characterisation of halophilic and alkaliphilic lactic acid bacterial isolates.</title>
        <authorList>
            <person name="Unno R."/>
            <person name="Matsutani M."/>
            <person name="Suzuki T."/>
            <person name="Kodama K."/>
            <person name="Matsushita H."/>
            <person name="Yamasato K."/>
            <person name="Koizumi Y."/>
            <person name="Ishikawa M."/>
        </authorList>
    </citation>
    <scope>NUCLEOTIDE SEQUENCE</scope>
    <source>
        <strain evidence="3">7C1</strain>
        <strain evidence="2">8C4</strain>
    </source>
</reference>
<evidence type="ECO:0000256" key="1">
    <source>
        <dbReference type="SAM" id="MobiDB-lite"/>
    </source>
</evidence>
<dbReference type="AlphaFoldDB" id="A0AAN4UAC6"/>
<dbReference type="EMBL" id="BKBO01000004">
    <property type="protein sequence ID" value="GEQ48539.1"/>
    <property type="molecule type" value="Genomic_DNA"/>
</dbReference>
<feature type="compositionally biased region" description="Basic residues" evidence="1">
    <location>
        <begin position="62"/>
        <end position="72"/>
    </location>
</feature>
<evidence type="ECO:0000313" key="3">
    <source>
        <dbReference type="EMBL" id="GEQ53517.1"/>
    </source>
</evidence>
<dbReference type="Proteomes" id="UP000886597">
    <property type="component" value="Unassembled WGS sequence"/>
</dbReference>
<evidence type="ECO:0000313" key="4">
    <source>
        <dbReference type="Proteomes" id="UP000886597"/>
    </source>
</evidence>
<dbReference type="Pfam" id="PF18953">
    <property type="entry name" value="SAP_new25"/>
    <property type="match status" value="1"/>
</dbReference>
<organism evidence="3 4">
    <name type="scientific">Tetragenococcus koreensis</name>
    <dbReference type="NCBI Taxonomy" id="290335"/>
    <lineage>
        <taxon>Bacteria</taxon>
        <taxon>Bacillati</taxon>
        <taxon>Bacillota</taxon>
        <taxon>Bacilli</taxon>
        <taxon>Lactobacillales</taxon>
        <taxon>Enterococcaceae</taxon>
        <taxon>Tetragenococcus</taxon>
    </lineage>
</organism>
<evidence type="ECO:0000313" key="5">
    <source>
        <dbReference type="Proteomes" id="UP000886607"/>
    </source>
</evidence>
<dbReference type="Proteomes" id="UP000886607">
    <property type="component" value="Unassembled WGS sequence"/>
</dbReference>
<proteinExistence type="predicted"/>
<reference evidence="3" key="1">
    <citation type="submission" date="2019-08" db="EMBL/GenBank/DDBJ databases">
        <authorList>
            <person name="Ishikawa M."/>
            <person name="Suzuki T."/>
            <person name="Matsutani M."/>
        </authorList>
    </citation>
    <scope>NUCLEOTIDE SEQUENCE</scope>
    <source>
        <strain evidence="3">7C1</strain>
        <strain evidence="2">8C4</strain>
    </source>
</reference>
<comment type="caution">
    <text evidence="3">The sequence shown here is derived from an EMBL/GenBank/DDBJ whole genome shotgun (WGS) entry which is preliminary data.</text>
</comment>
<dbReference type="EMBL" id="BKBQ01000004">
    <property type="protein sequence ID" value="GEQ53517.1"/>
    <property type="molecule type" value="Genomic_DNA"/>
</dbReference>
<evidence type="ECO:0008006" key="6">
    <source>
        <dbReference type="Google" id="ProtNLM"/>
    </source>
</evidence>